<evidence type="ECO:0000313" key="3">
    <source>
        <dbReference type="Proteomes" id="UP000886520"/>
    </source>
</evidence>
<protein>
    <submittedName>
        <fullName evidence="2">Uncharacterized protein</fullName>
    </submittedName>
</protein>
<gene>
    <name evidence="2" type="ORF">GOP47_0004796</name>
</gene>
<sequence>MRGGVQASKGVQVERLKEVFVDGCWRVHGGQAQNRFKAIKRKKQAAAVNEQRDRKEGPLGPCMREKRQLDDRETIHEWWGGQFIGEATNSEVTIGGCSGSGQGV</sequence>
<feature type="region of interest" description="Disordered" evidence="1">
    <location>
        <begin position="44"/>
        <end position="67"/>
    </location>
</feature>
<reference evidence="2 3" key="1">
    <citation type="submission" date="2021-01" db="EMBL/GenBank/DDBJ databases">
        <title>Adiantum capillus-veneris genome.</title>
        <authorList>
            <person name="Fang Y."/>
            <person name="Liao Q."/>
        </authorList>
    </citation>
    <scope>NUCLEOTIDE SEQUENCE [LARGE SCALE GENOMIC DNA]</scope>
    <source>
        <strain evidence="2">H3</strain>
        <tissue evidence="2">Leaf</tissue>
    </source>
</reference>
<feature type="compositionally biased region" description="Basic and acidic residues" evidence="1">
    <location>
        <begin position="50"/>
        <end position="67"/>
    </location>
</feature>
<dbReference type="EMBL" id="JABFUD020000005">
    <property type="protein sequence ID" value="KAI5079317.1"/>
    <property type="molecule type" value="Genomic_DNA"/>
</dbReference>
<evidence type="ECO:0000256" key="1">
    <source>
        <dbReference type="SAM" id="MobiDB-lite"/>
    </source>
</evidence>
<organism evidence="2 3">
    <name type="scientific">Adiantum capillus-veneris</name>
    <name type="common">Maidenhair fern</name>
    <dbReference type="NCBI Taxonomy" id="13818"/>
    <lineage>
        <taxon>Eukaryota</taxon>
        <taxon>Viridiplantae</taxon>
        <taxon>Streptophyta</taxon>
        <taxon>Embryophyta</taxon>
        <taxon>Tracheophyta</taxon>
        <taxon>Polypodiopsida</taxon>
        <taxon>Polypodiidae</taxon>
        <taxon>Polypodiales</taxon>
        <taxon>Pteridineae</taxon>
        <taxon>Pteridaceae</taxon>
        <taxon>Vittarioideae</taxon>
        <taxon>Adiantum</taxon>
    </lineage>
</organism>
<proteinExistence type="predicted"/>
<comment type="caution">
    <text evidence="2">The sequence shown here is derived from an EMBL/GenBank/DDBJ whole genome shotgun (WGS) entry which is preliminary data.</text>
</comment>
<dbReference type="Proteomes" id="UP000886520">
    <property type="component" value="Chromosome 5"/>
</dbReference>
<name>A0A9D4V5I3_ADICA</name>
<dbReference type="AlphaFoldDB" id="A0A9D4V5I3"/>
<accession>A0A9D4V5I3</accession>
<evidence type="ECO:0000313" key="2">
    <source>
        <dbReference type="EMBL" id="KAI5079317.1"/>
    </source>
</evidence>
<keyword evidence="3" id="KW-1185">Reference proteome</keyword>